<feature type="compositionally biased region" description="Basic and acidic residues" evidence="1">
    <location>
        <begin position="62"/>
        <end position="71"/>
    </location>
</feature>
<feature type="compositionally biased region" description="Polar residues" evidence="1">
    <location>
        <begin position="73"/>
        <end position="83"/>
    </location>
</feature>
<dbReference type="AlphaFoldDB" id="A0A1B6IUP7"/>
<accession>A0A1B6IUP7</accession>
<feature type="region of interest" description="Disordered" evidence="1">
    <location>
        <begin position="1"/>
        <end position="23"/>
    </location>
</feature>
<protein>
    <submittedName>
        <fullName evidence="2">Uncharacterized protein</fullName>
    </submittedName>
</protein>
<feature type="compositionally biased region" description="Low complexity" evidence="1">
    <location>
        <begin position="145"/>
        <end position="160"/>
    </location>
</feature>
<organism evidence="2">
    <name type="scientific">Homalodisca liturata</name>
    <dbReference type="NCBI Taxonomy" id="320908"/>
    <lineage>
        <taxon>Eukaryota</taxon>
        <taxon>Metazoa</taxon>
        <taxon>Ecdysozoa</taxon>
        <taxon>Arthropoda</taxon>
        <taxon>Hexapoda</taxon>
        <taxon>Insecta</taxon>
        <taxon>Pterygota</taxon>
        <taxon>Neoptera</taxon>
        <taxon>Paraneoptera</taxon>
        <taxon>Hemiptera</taxon>
        <taxon>Auchenorrhyncha</taxon>
        <taxon>Membracoidea</taxon>
        <taxon>Cicadellidae</taxon>
        <taxon>Cicadellinae</taxon>
        <taxon>Proconiini</taxon>
        <taxon>Homalodisca</taxon>
    </lineage>
</organism>
<feature type="non-terminal residue" evidence="2">
    <location>
        <position position="1"/>
    </location>
</feature>
<reference evidence="2" key="1">
    <citation type="submission" date="2015-11" db="EMBL/GenBank/DDBJ databases">
        <title>De novo transcriptome assembly of four potential Pierce s Disease insect vectors from Arizona vineyards.</title>
        <authorList>
            <person name="Tassone E.E."/>
        </authorList>
    </citation>
    <scope>NUCLEOTIDE SEQUENCE</scope>
</reference>
<proteinExistence type="predicted"/>
<name>A0A1B6IUP7_9HEMI</name>
<feature type="compositionally biased region" description="Basic residues" evidence="1">
    <location>
        <begin position="1"/>
        <end position="10"/>
    </location>
</feature>
<evidence type="ECO:0000256" key="1">
    <source>
        <dbReference type="SAM" id="MobiDB-lite"/>
    </source>
</evidence>
<sequence length="192" mass="21089">LGRRERRRQRREAQQQENNSSGKKIVKTVIKSVFMPHNAVTTTIRCAKLGAKVVSKFAGSHEDVSSHEPEHPLTSSQHISKSTPDLRPTCPNWTSSYPSPNLCPPQDFTSSTTMTYPHSTTRDLSPNTASTSSPAYWGVTDPLPNVSSTASSTRSNSTRVLVAPPNTPYEPLSNPFAGPYLHSMALPTYHED</sequence>
<feature type="compositionally biased region" description="Polar residues" evidence="1">
    <location>
        <begin position="107"/>
        <end position="134"/>
    </location>
</feature>
<evidence type="ECO:0000313" key="2">
    <source>
        <dbReference type="EMBL" id="JAS90622.1"/>
    </source>
</evidence>
<dbReference type="EMBL" id="GECU01017084">
    <property type="protein sequence ID" value="JAS90622.1"/>
    <property type="molecule type" value="Transcribed_RNA"/>
</dbReference>
<gene>
    <name evidence="2" type="ORF">g.19380</name>
</gene>
<feature type="region of interest" description="Disordered" evidence="1">
    <location>
        <begin position="62"/>
        <end position="166"/>
    </location>
</feature>